<dbReference type="InterPro" id="IPR000566">
    <property type="entry name" value="Lipocln_cytosolic_FA-bd_dom"/>
</dbReference>
<dbReference type="Gene3D" id="2.40.128.20">
    <property type="match status" value="1"/>
</dbReference>
<dbReference type="RefSeq" id="WP_345067201.1">
    <property type="nucleotide sequence ID" value="NZ_BAABEX010000030.1"/>
</dbReference>
<keyword evidence="2" id="KW-0998">Cell outer membrane</keyword>
<dbReference type="InterPro" id="IPR047202">
    <property type="entry name" value="Lipocalin_Blc-like_dom"/>
</dbReference>
<proteinExistence type="inferred from homology"/>
<keyword evidence="5" id="KW-1185">Reference proteome</keyword>
<dbReference type="PROSITE" id="PS00213">
    <property type="entry name" value="LIPOCALIN"/>
    <property type="match status" value="1"/>
</dbReference>
<name>A0ABP8LHK6_9BURK</name>
<dbReference type="InterPro" id="IPR022271">
    <property type="entry name" value="Lipocalin_ApoD"/>
</dbReference>
<comment type="subcellular location">
    <subcellularLocation>
        <location evidence="2">Cell outer membrane</location>
    </subcellularLocation>
</comment>
<dbReference type="InterPro" id="IPR002446">
    <property type="entry name" value="Lipocalin_bac"/>
</dbReference>
<dbReference type="InterPro" id="IPR012674">
    <property type="entry name" value="Calycin"/>
</dbReference>
<dbReference type="EMBL" id="BAABEX010000030">
    <property type="protein sequence ID" value="GAA4429849.1"/>
    <property type="molecule type" value="Genomic_DNA"/>
</dbReference>
<dbReference type="CDD" id="cd19438">
    <property type="entry name" value="lipocalin_Blc-like"/>
    <property type="match status" value="1"/>
</dbReference>
<evidence type="ECO:0000313" key="4">
    <source>
        <dbReference type="EMBL" id="GAA4429849.1"/>
    </source>
</evidence>
<sequence>MTPFLPKTSPVAVLLRWCVLLAAAVLLAGCATGLPAGLTPVKGFELARYEGRWFEIARLDHRFERGLTDVTAQYRAQPDGSVEVINRGWDTRSNQWKEARGRAVFQGDPGTASLKVSFFGPFYGGYHVIALDTDYRWALVSGPDRDYLWILARDRQIDPAVRERLVGQARQAGFAVDQLIWVSHQREVLP</sequence>
<feature type="domain" description="Lipocalin/cytosolic fatty-acid binding" evidence="3">
    <location>
        <begin position="45"/>
        <end position="183"/>
    </location>
</feature>
<dbReference type="SUPFAM" id="SSF50814">
    <property type="entry name" value="Lipocalins"/>
    <property type="match status" value="1"/>
</dbReference>
<dbReference type="InterPro" id="IPR022272">
    <property type="entry name" value="Lipocalin_CS"/>
</dbReference>
<dbReference type="Proteomes" id="UP001501788">
    <property type="component" value="Unassembled WGS sequence"/>
</dbReference>
<accession>A0ABP8LHK6</accession>
<dbReference type="PIRSF" id="PIRSF036893">
    <property type="entry name" value="Lipocalin_ApoD"/>
    <property type="match status" value="1"/>
</dbReference>
<reference evidence="5" key="1">
    <citation type="journal article" date="2019" name="Int. J. Syst. Evol. Microbiol.">
        <title>The Global Catalogue of Microorganisms (GCM) 10K type strain sequencing project: providing services to taxonomists for standard genome sequencing and annotation.</title>
        <authorList>
            <consortium name="The Broad Institute Genomics Platform"/>
            <consortium name="The Broad Institute Genome Sequencing Center for Infectious Disease"/>
            <person name="Wu L."/>
            <person name="Ma J."/>
        </authorList>
    </citation>
    <scope>NUCLEOTIDE SEQUENCE [LARGE SCALE GENOMIC DNA]</scope>
    <source>
        <strain evidence="5">JCM 31890</strain>
    </source>
</reference>
<dbReference type="PANTHER" id="PTHR10612">
    <property type="entry name" value="APOLIPOPROTEIN D"/>
    <property type="match status" value="1"/>
</dbReference>
<comment type="caution">
    <text evidence="4">The sequence shown here is derived from an EMBL/GenBank/DDBJ whole genome shotgun (WGS) entry which is preliminary data.</text>
</comment>
<keyword evidence="2" id="KW-0449">Lipoprotein</keyword>
<evidence type="ECO:0000256" key="2">
    <source>
        <dbReference type="PIRNR" id="PIRNR036893"/>
    </source>
</evidence>
<evidence type="ECO:0000259" key="3">
    <source>
        <dbReference type="Pfam" id="PF08212"/>
    </source>
</evidence>
<comment type="function">
    <text evidence="2">Involved in the storage or transport of lipids necessary for membrane maintenance under stressful conditions. Displays a binding preference for lysophospholipids.</text>
</comment>
<organism evidence="4 5">
    <name type="scientific">Acidovorax lacteus</name>
    <dbReference type="NCBI Taxonomy" id="1924988"/>
    <lineage>
        <taxon>Bacteria</taxon>
        <taxon>Pseudomonadati</taxon>
        <taxon>Pseudomonadota</taxon>
        <taxon>Betaproteobacteria</taxon>
        <taxon>Burkholderiales</taxon>
        <taxon>Comamonadaceae</taxon>
        <taxon>Acidovorax</taxon>
    </lineage>
</organism>
<comment type="similarity">
    <text evidence="1 2">Belongs to the calycin superfamily. Lipocalin family.</text>
</comment>
<dbReference type="PANTHER" id="PTHR10612:SF34">
    <property type="entry name" value="APOLIPOPROTEIN D"/>
    <property type="match status" value="1"/>
</dbReference>
<keyword evidence="2" id="KW-0472">Membrane</keyword>
<protein>
    <recommendedName>
        <fullName evidence="2">Outer membrane lipoprotein Blc</fullName>
    </recommendedName>
</protein>
<dbReference type="PRINTS" id="PR01171">
    <property type="entry name" value="BCTLIPOCALIN"/>
</dbReference>
<evidence type="ECO:0000313" key="5">
    <source>
        <dbReference type="Proteomes" id="UP001501788"/>
    </source>
</evidence>
<comment type="subunit">
    <text evidence="2">Homodimer.</text>
</comment>
<dbReference type="Pfam" id="PF08212">
    <property type="entry name" value="Lipocalin_2"/>
    <property type="match status" value="1"/>
</dbReference>
<gene>
    <name evidence="4" type="ORF">GCM10023090_30470</name>
</gene>
<keyword evidence="2" id="KW-0446">Lipid-binding</keyword>
<dbReference type="PROSITE" id="PS51257">
    <property type="entry name" value="PROKAR_LIPOPROTEIN"/>
    <property type="match status" value="1"/>
</dbReference>
<evidence type="ECO:0000256" key="1">
    <source>
        <dbReference type="ARBA" id="ARBA00006889"/>
    </source>
</evidence>